<dbReference type="GO" id="GO:1990883">
    <property type="term" value="F:18S rRNA cytidine N-acetyltransferase activity"/>
    <property type="evidence" value="ECO:0007669"/>
    <property type="project" value="TreeGrafter"/>
</dbReference>
<dbReference type="KEGG" id="haad:MW046_03675"/>
<dbReference type="InterPro" id="IPR013562">
    <property type="entry name" value="TmcA/NAT10_N"/>
</dbReference>
<comment type="function">
    <text evidence="12">Catalyzes the formation of N(4)-acetylcytidine (ac(4)C) at the wobble position of tRNA(Met), by using acetyl-CoA as an acetyl donor and ATP (or GTP).</text>
</comment>
<dbReference type="PANTHER" id="PTHR10925">
    <property type="entry name" value="N-ACETYLTRANSFERASE 10"/>
    <property type="match status" value="1"/>
</dbReference>
<dbReference type="EC" id="2.3.1.193" evidence="12"/>
<dbReference type="GO" id="GO:0051392">
    <property type="term" value="F:tRNA cytidine N4-acetyltransferase activity"/>
    <property type="evidence" value="ECO:0007669"/>
    <property type="project" value="UniProtKB-UniRule"/>
</dbReference>
<evidence type="ECO:0000256" key="5">
    <source>
        <dbReference type="ARBA" id="ARBA00022741"/>
    </source>
</evidence>
<comment type="caution">
    <text evidence="12">Lacks conserved residue(s) required for the propagation of feature annotation.</text>
</comment>
<gene>
    <name evidence="12" type="primary">tmcA</name>
    <name evidence="16" type="ORF">MW046_03675</name>
</gene>
<keyword evidence="1 12" id="KW-0963">Cytoplasm</keyword>
<dbReference type="Gene3D" id="3.40.630.30">
    <property type="match status" value="1"/>
</dbReference>
<evidence type="ECO:0000256" key="2">
    <source>
        <dbReference type="ARBA" id="ARBA00022555"/>
    </source>
</evidence>
<dbReference type="PANTHER" id="PTHR10925:SF5">
    <property type="entry name" value="RNA CYTIDINE ACETYLTRANSFERASE"/>
    <property type="match status" value="1"/>
</dbReference>
<dbReference type="GO" id="GO:0005524">
    <property type="term" value="F:ATP binding"/>
    <property type="evidence" value="ECO:0007669"/>
    <property type="project" value="UniProtKB-UniRule"/>
</dbReference>
<dbReference type="InterPro" id="IPR027417">
    <property type="entry name" value="P-loop_NTPase"/>
</dbReference>
<keyword evidence="4 12" id="KW-0819">tRNA processing</keyword>
<comment type="catalytic activity">
    <reaction evidence="9">
        <text>a cytidine in tRNA + acetyl-CoA + ATP + H2O = an N(4)-acetylcytidine in tRNA + ADP + phosphate + CoA + H(+)</text>
        <dbReference type="Rhea" id="RHEA:53876"/>
        <dbReference type="Rhea" id="RHEA-COMP:13670"/>
        <dbReference type="Rhea" id="RHEA-COMP:13671"/>
        <dbReference type="ChEBI" id="CHEBI:15377"/>
        <dbReference type="ChEBI" id="CHEBI:15378"/>
        <dbReference type="ChEBI" id="CHEBI:30616"/>
        <dbReference type="ChEBI" id="CHEBI:43474"/>
        <dbReference type="ChEBI" id="CHEBI:57287"/>
        <dbReference type="ChEBI" id="CHEBI:57288"/>
        <dbReference type="ChEBI" id="CHEBI:74900"/>
        <dbReference type="ChEBI" id="CHEBI:82748"/>
        <dbReference type="ChEBI" id="CHEBI:456216"/>
    </reaction>
</comment>
<reference evidence="16" key="1">
    <citation type="submission" date="2022-04" db="EMBL/GenBank/DDBJ databases">
        <title>Halocatena sp. nov., isolated from a salt lake.</title>
        <authorList>
            <person name="Cui H.-L."/>
        </authorList>
    </citation>
    <scope>NUCLEOTIDE SEQUENCE</scope>
    <source>
        <strain evidence="16">AD-1</strain>
    </source>
</reference>
<dbReference type="InterPro" id="IPR032672">
    <property type="entry name" value="TmcA/NAT10/Kre33"/>
</dbReference>
<dbReference type="Proteomes" id="UP000831768">
    <property type="component" value="Chromosome"/>
</dbReference>
<evidence type="ECO:0000256" key="3">
    <source>
        <dbReference type="ARBA" id="ARBA00022679"/>
    </source>
</evidence>
<feature type="domain" description="N-acetyltransferase" evidence="15">
    <location>
        <begin position="424"/>
        <end position="536"/>
    </location>
</feature>
<dbReference type="InterPro" id="IPR016181">
    <property type="entry name" value="Acyl_CoA_acyltransferase"/>
</dbReference>
<dbReference type="Pfam" id="PF08351">
    <property type="entry name" value="TmcA_N"/>
    <property type="match status" value="1"/>
</dbReference>
<keyword evidence="3 12" id="KW-0808">Transferase</keyword>
<dbReference type="Gene3D" id="3.40.50.11040">
    <property type="match status" value="1"/>
</dbReference>
<protein>
    <recommendedName>
        <fullName evidence="12">tRNA(Met) cytidine acetyltransferase TmcA</fullName>
        <ecNumber evidence="12">2.3.1.193</ecNumber>
    </recommendedName>
</protein>
<proteinExistence type="inferred from homology"/>
<dbReference type="HAMAP" id="MF_01886">
    <property type="entry name" value="tRNA_acetyltr_TmcA"/>
    <property type="match status" value="1"/>
</dbReference>
<evidence type="ECO:0000256" key="10">
    <source>
        <dbReference type="ARBA" id="ARBA00049889"/>
    </source>
</evidence>
<evidence type="ECO:0000313" key="16">
    <source>
        <dbReference type="EMBL" id="UPM43552.1"/>
    </source>
</evidence>
<feature type="domain" description="TcmA/NAT10 helicase" evidence="13">
    <location>
        <begin position="218"/>
        <end position="387"/>
    </location>
</feature>
<evidence type="ECO:0000313" key="17">
    <source>
        <dbReference type="Proteomes" id="UP000831768"/>
    </source>
</evidence>
<evidence type="ECO:0000256" key="6">
    <source>
        <dbReference type="ARBA" id="ARBA00022840"/>
    </source>
</evidence>
<evidence type="ECO:0000256" key="8">
    <source>
        <dbReference type="ARBA" id="ARBA00023315"/>
    </source>
</evidence>
<comment type="catalytic activity">
    <reaction evidence="11">
        <text>a cytidine in mRNA + acetyl-CoA + ATP + H2O = an N(4)-acetylcytidine in mRNA + ADP + phosphate + CoA + H(+)</text>
        <dbReference type="Rhea" id="RHEA:58480"/>
        <dbReference type="Rhea" id="RHEA-COMP:15145"/>
        <dbReference type="Rhea" id="RHEA-COMP:15146"/>
        <dbReference type="ChEBI" id="CHEBI:15377"/>
        <dbReference type="ChEBI" id="CHEBI:15378"/>
        <dbReference type="ChEBI" id="CHEBI:30616"/>
        <dbReference type="ChEBI" id="CHEBI:43474"/>
        <dbReference type="ChEBI" id="CHEBI:57287"/>
        <dbReference type="ChEBI" id="CHEBI:57288"/>
        <dbReference type="ChEBI" id="CHEBI:74900"/>
        <dbReference type="ChEBI" id="CHEBI:82748"/>
        <dbReference type="ChEBI" id="CHEBI:456216"/>
    </reaction>
</comment>
<keyword evidence="17" id="KW-1185">Reference proteome</keyword>
<keyword evidence="8 12" id="KW-0012">Acyltransferase</keyword>
<evidence type="ECO:0000256" key="12">
    <source>
        <dbReference type="HAMAP-Rule" id="MF_01886"/>
    </source>
</evidence>
<feature type="binding site" evidence="12">
    <location>
        <position position="200"/>
    </location>
    <ligand>
        <name>ATP</name>
        <dbReference type="ChEBI" id="CHEBI:30616"/>
    </ligand>
</feature>
<dbReference type="Gene3D" id="3.40.50.300">
    <property type="entry name" value="P-loop containing nucleotide triphosphate hydrolases"/>
    <property type="match status" value="1"/>
</dbReference>
<keyword evidence="2 12" id="KW-0820">tRNA-binding</keyword>
<comment type="catalytic activity">
    <reaction evidence="10">
        <text>a cytidine in RNA + acetyl-CoA + ATP + H2O = an N(4)-acetylcytidine in RNA + ADP + phosphate + CoA + H(+)</text>
        <dbReference type="Rhea" id="RHEA:82211"/>
        <dbReference type="Rhea" id="RHEA-COMP:15704"/>
        <dbReference type="Rhea" id="RHEA-COMP:19834"/>
        <dbReference type="ChEBI" id="CHEBI:15377"/>
        <dbReference type="ChEBI" id="CHEBI:15378"/>
        <dbReference type="ChEBI" id="CHEBI:30616"/>
        <dbReference type="ChEBI" id="CHEBI:43474"/>
        <dbReference type="ChEBI" id="CHEBI:57287"/>
        <dbReference type="ChEBI" id="CHEBI:57288"/>
        <dbReference type="ChEBI" id="CHEBI:74900"/>
        <dbReference type="ChEBI" id="CHEBI:82748"/>
        <dbReference type="ChEBI" id="CHEBI:456216"/>
    </reaction>
</comment>
<dbReference type="InterPro" id="IPR000182">
    <property type="entry name" value="GNAT_dom"/>
</dbReference>
<evidence type="ECO:0000256" key="11">
    <source>
        <dbReference type="ARBA" id="ARBA00049914"/>
    </source>
</evidence>
<dbReference type="InterPro" id="IPR007807">
    <property type="entry name" value="TcmA/NAT10_helicase"/>
</dbReference>
<evidence type="ECO:0000256" key="4">
    <source>
        <dbReference type="ARBA" id="ARBA00022694"/>
    </source>
</evidence>
<comment type="similarity">
    <text evidence="12">Belongs to the TmcA family.</text>
</comment>
<dbReference type="InterPro" id="IPR053477">
    <property type="entry name" value="tRNA_Cytidine_AcTrnsfr"/>
</dbReference>
<dbReference type="NCBIfam" id="NF041296">
    <property type="entry name" value="RNAactase_tcmA_Halo"/>
    <property type="match status" value="1"/>
</dbReference>
<feature type="binding site" evidence="12">
    <location>
        <position position="369"/>
    </location>
    <ligand>
        <name>ATP</name>
        <dbReference type="ChEBI" id="CHEBI:30616"/>
    </ligand>
</feature>
<dbReference type="EMBL" id="CP096019">
    <property type="protein sequence ID" value="UPM43552.1"/>
    <property type="molecule type" value="Genomic_DNA"/>
</dbReference>
<feature type="binding site" evidence="12">
    <location>
        <position position="552"/>
    </location>
    <ligand>
        <name>acetyl-CoA</name>
        <dbReference type="ChEBI" id="CHEBI:57288"/>
    </ligand>
</feature>
<evidence type="ECO:0000256" key="1">
    <source>
        <dbReference type="ARBA" id="ARBA00022490"/>
    </source>
</evidence>
<dbReference type="GO" id="GO:0000049">
    <property type="term" value="F:tRNA binding"/>
    <property type="evidence" value="ECO:0007669"/>
    <property type="project" value="UniProtKB-UniRule"/>
</dbReference>
<sequence>MLREVVDTLLAEAKRANERRLLVLTGSHETALDAATTVVDAVGSDDAVLVGHRTVGGLERLPPSQVEKLLGTTHDGIIVDLHEECRPNTIGRVAGAVDGGGLFVLLTPPFDSWIDRRDQFDDTLAVPPDDVAEVTGRFRRRLISLLRLHEGIAIVDLPTRTVVQDGKTDPSPMITAVQPRPPPDHAFPEAAYRACLTTDQARTLRVLERLREPGCATVVETDRGRGKSSAAGLAAGSLAVAGRHVLVTASAVTGTTEVFARARELCEQLDVLGETTETDLRTTTGGRVYFKPPDSATSFPNDPDAVVVDEAAALPVGLLERFLTSTPVVFTTTIHGYEGAGRGFSVRFRDRLEDSTLDVTECTMETPIRYAPTDPIERWAFHALLLDARPAVDQLVTDARPNTVVYERPTPAELLDDEHRLRELFGLLVLAHYRTEPDDLARVLDAPNLSVRTLTHEGHVVAVALLAREGGLPSETRRAAYRGERLRGNMLPDLLTGQLRDPEATKPIGRRVMRIATHPAVRSHGLGTRLLEAIHAEFDADWFGVAYGATPELIRFWNRNGYRMVHLSTTRNETSGEHSAVMLRPGTSGLYDRHTRWFRTRIGGMLTDTLSEVDPDVVRAALGAIDTPITADLTDREWRLVASAAYGPGQFDMHPEPFRRLALAALSDRACGSLSPRQERLLVTRVLQARPWSIVASALDFHSSSGCRRALGRTLRPLVDRYGTSAAEDERKWYDE</sequence>
<evidence type="ECO:0000256" key="7">
    <source>
        <dbReference type="ARBA" id="ARBA00022884"/>
    </source>
</evidence>
<dbReference type="GO" id="GO:1904812">
    <property type="term" value="P:rRNA acetylation involved in maturation of SSU-rRNA"/>
    <property type="evidence" value="ECO:0007669"/>
    <property type="project" value="TreeGrafter"/>
</dbReference>
<comment type="catalytic activity">
    <reaction evidence="12">
        <text>cytidine(34) in elongator tRNA(Met) + acetyl-CoA + ATP + H2O = N(4)-acetylcytidine(34) in elongator tRNA(Met) + ADP + phosphate + CoA + H(+)</text>
        <dbReference type="Rhea" id="RHEA:43788"/>
        <dbReference type="Rhea" id="RHEA-COMP:10693"/>
        <dbReference type="Rhea" id="RHEA-COMP:10694"/>
        <dbReference type="ChEBI" id="CHEBI:15377"/>
        <dbReference type="ChEBI" id="CHEBI:15378"/>
        <dbReference type="ChEBI" id="CHEBI:30616"/>
        <dbReference type="ChEBI" id="CHEBI:43474"/>
        <dbReference type="ChEBI" id="CHEBI:57287"/>
        <dbReference type="ChEBI" id="CHEBI:57288"/>
        <dbReference type="ChEBI" id="CHEBI:74900"/>
        <dbReference type="ChEBI" id="CHEBI:82748"/>
        <dbReference type="ChEBI" id="CHEBI:456216"/>
        <dbReference type="EC" id="2.3.1.193"/>
    </reaction>
</comment>
<organism evidence="16 17">
    <name type="scientific">Halocatena salina</name>
    <dbReference type="NCBI Taxonomy" id="2934340"/>
    <lineage>
        <taxon>Archaea</taxon>
        <taxon>Methanobacteriati</taxon>
        <taxon>Methanobacteriota</taxon>
        <taxon>Stenosarchaea group</taxon>
        <taxon>Halobacteria</taxon>
        <taxon>Halobacteriales</taxon>
        <taxon>Natronomonadaceae</taxon>
        <taxon>Halocatena</taxon>
    </lineage>
</organism>
<evidence type="ECO:0000259" key="14">
    <source>
        <dbReference type="Pfam" id="PF08351"/>
    </source>
</evidence>
<comment type="subcellular location">
    <subcellularLocation>
        <location evidence="12">Cytoplasm</location>
    </subcellularLocation>
</comment>
<dbReference type="InterPro" id="IPR024914">
    <property type="entry name" value="tRNA_acetyltr_TmcA"/>
</dbReference>
<dbReference type="GO" id="GO:0051391">
    <property type="term" value="P:tRNA acetylation"/>
    <property type="evidence" value="ECO:0007669"/>
    <property type="project" value="UniProtKB-UniRule"/>
</dbReference>
<dbReference type="SUPFAM" id="SSF55729">
    <property type="entry name" value="Acyl-CoA N-acyltransferases (Nat)"/>
    <property type="match status" value="1"/>
</dbReference>
<feature type="domain" description="N-acetyltransferase" evidence="15">
    <location>
        <begin position="540"/>
        <end position="585"/>
    </location>
</feature>
<keyword evidence="6 12" id="KW-0067">ATP-binding</keyword>
<keyword evidence="5 12" id="KW-0547">Nucleotide-binding</keyword>
<evidence type="ECO:0000259" key="13">
    <source>
        <dbReference type="Pfam" id="PF05127"/>
    </source>
</evidence>
<dbReference type="Pfam" id="PF13718">
    <property type="entry name" value="GNAT_acetyltr_2"/>
    <property type="match status" value="2"/>
</dbReference>
<accession>A0A8U0A374</accession>
<dbReference type="GO" id="GO:0002101">
    <property type="term" value="P:tRNA wobble cytosine modification"/>
    <property type="evidence" value="ECO:0007669"/>
    <property type="project" value="UniProtKB-UniRule"/>
</dbReference>
<dbReference type="GO" id="GO:0005737">
    <property type="term" value="C:cytoplasm"/>
    <property type="evidence" value="ECO:0007669"/>
    <property type="project" value="UniProtKB-SubCell"/>
</dbReference>
<feature type="binding site" evidence="12">
    <location>
        <begin position="515"/>
        <end position="517"/>
    </location>
    <ligand>
        <name>acetyl-CoA</name>
        <dbReference type="ChEBI" id="CHEBI:57288"/>
    </ligand>
</feature>
<dbReference type="Pfam" id="PF05127">
    <property type="entry name" value="NAT10_TcmA_helicase"/>
    <property type="match status" value="1"/>
</dbReference>
<name>A0A8U0A374_9EURY</name>
<dbReference type="AlphaFoldDB" id="A0A8U0A374"/>
<feature type="binding site" evidence="12">
    <location>
        <position position="559"/>
    </location>
    <ligand>
        <name>acetyl-CoA</name>
        <dbReference type="ChEBI" id="CHEBI:57288"/>
    </ligand>
</feature>
<feature type="domain" description="TmcA/NAT10 N-terminal" evidence="14">
    <location>
        <begin position="4"/>
        <end position="156"/>
    </location>
</feature>
<dbReference type="SUPFAM" id="SSF52540">
    <property type="entry name" value="P-loop containing nucleoside triphosphate hydrolases"/>
    <property type="match status" value="1"/>
</dbReference>
<evidence type="ECO:0000259" key="15">
    <source>
        <dbReference type="Pfam" id="PF13718"/>
    </source>
</evidence>
<evidence type="ECO:0000256" key="9">
    <source>
        <dbReference type="ARBA" id="ARBA00049883"/>
    </source>
</evidence>
<keyword evidence="7 12" id="KW-0694">RNA-binding</keyword>